<sequence>MTINLIFVTLTIKKVKRSLQDYEKEQHIKKMMDEARIKQHEIFRDL</sequence>
<evidence type="ECO:0000313" key="1">
    <source>
        <dbReference type="EMBL" id="MFC0270087.1"/>
    </source>
</evidence>
<dbReference type="Proteomes" id="UP001589854">
    <property type="component" value="Unassembled WGS sequence"/>
</dbReference>
<evidence type="ECO:0000313" key="2">
    <source>
        <dbReference type="Proteomes" id="UP001589854"/>
    </source>
</evidence>
<protein>
    <submittedName>
        <fullName evidence="1">YrzI family small protein</fullName>
    </submittedName>
</protein>
<dbReference type="RefSeq" id="WP_378929694.1">
    <property type="nucleotide sequence ID" value="NZ_JBHLVO010000001.1"/>
</dbReference>
<accession>A0ABV6GAZ2</accession>
<keyword evidence="2" id="KW-1185">Reference proteome</keyword>
<organism evidence="1 2">
    <name type="scientific">Metabacillus herbersteinensis</name>
    <dbReference type="NCBI Taxonomy" id="283816"/>
    <lineage>
        <taxon>Bacteria</taxon>
        <taxon>Bacillati</taxon>
        <taxon>Bacillota</taxon>
        <taxon>Bacilli</taxon>
        <taxon>Bacillales</taxon>
        <taxon>Bacillaceae</taxon>
        <taxon>Metabacillus</taxon>
    </lineage>
</organism>
<dbReference type="Pfam" id="PF09501">
    <property type="entry name" value="Bac_small_YrzI"/>
    <property type="match status" value="1"/>
</dbReference>
<comment type="caution">
    <text evidence="1">The sequence shown here is derived from an EMBL/GenBank/DDBJ whole genome shotgun (WGS) entry which is preliminary data.</text>
</comment>
<dbReference type="EMBL" id="JBHLVO010000001">
    <property type="protein sequence ID" value="MFC0270087.1"/>
    <property type="molecule type" value="Genomic_DNA"/>
</dbReference>
<reference evidence="1 2" key="1">
    <citation type="submission" date="2024-09" db="EMBL/GenBank/DDBJ databases">
        <authorList>
            <person name="Sun Q."/>
            <person name="Mori K."/>
        </authorList>
    </citation>
    <scope>NUCLEOTIDE SEQUENCE [LARGE SCALE GENOMIC DNA]</scope>
    <source>
        <strain evidence="1 2">CCM 7228</strain>
    </source>
</reference>
<name>A0ABV6GAZ2_9BACI</name>
<proteinExistence type="predicted"/>
<gene>
    <name evidence="1" type="ORF">ACFFIX_01255</name>
</gene>
<dbReference type="InterPro" id="IPR012655">
    <property type="entry name" value="YrzI"/>
</dbReference>